<reference evidence="15" key="1">
    <citation type="submission" date="2016-06" db="UniProtKB">
        <authorList>
            <consortium name="WormBaseParasite"/>
        </authorList>
    </citation>
    <scope>IDENTIFICATION</scope>
</reference>
<reference evidence="13 14" key="2">
    <citation type="submission" date="2018-11" db="EMBL/GenBank/DDBJ databases">
        <authorList>
            <consortium name="Pathogen Informatics"/>
        </authorList>
    </citation>
    <scope>NUCLEOTIDE SEQUENCE [LARGE SCALE GENOMIC DNA]</scope>
</reference>
<keyword evidence="3 9" id="KW-0479">Metal-binding</keyword>
<dbReference type="SUPFAM" id="SSF55486">
    <property type="entry name" value="Metalloproteases ('zincins'), catalytic domain"/>
    <property type="match status" value="1"/>
</dbReference>
<accession>A0A183IPD5</accession>
<evidence type="ECO:0000256" key="6">
    <source>
        <dbReference type="ARBA" id="ARBA00023049"/>
    </source>
</evidence>
<dbReference type="GO" id="GO:0008270">
    <property type="term" value="F:zinc ion binding"/>
    <property type="evidence" value="ECO:0007669"/>
    <property type="project" value="UniProtKB-UniRule"/>
</dbReference>
<dbReference type="PROSITE" id="PS01180">
    <property type="entry name" value="CUB"/>
    <property type="match status" value="1"/>
</dbReference>
<evidence type="ECO:0000256" key="2">
    <source>
        <dbReference type="ARBA" id="ARBA00022670"/>
    </source>
</evidence>
<dbReference type="GO" id="GO:0004222">
    <property type="term" value="F:metalloendopeptidase activity"/>
    <property type="evidence" value="ECO:0007669"/>
    <property type="project" value="UniProtKB-UniRule"/>
</dbReference>
<keyword evidence="4 9" id="KW-0378">Hydrolase</keyword>
<evidence type="ECO:0000256" key="1">
    <source>
        <dbReference type="ARBA" id="ARBA00022536"/>
    </source>
</evidence>
<evidence type="ECO:0000256" key="4">
    <source>
        <dbReference type="ARBA" id="ARBA00022801"/>
    </source>
</evidence>
<evidence type="ECO:0000313" key="14">
    <source>
        <dbReference type="Proteomes" id="UP000270296"/>
    </source>
</evidence>
<comment type="cofactor">
    <cofactor evidence="9 10">
        <name>Zn(2+)</name>
        <dbReference type="ChEBI" id="CHEBI:29105"/>
    </cofactor>
    <text evidence="9 10">Binds 1 zinc ion per subunit.</text>
</comment>
<keyword evidence="2 9" id="KW-0645">Protease</keyword>
<dbReference type="EMBL" id="UZAM01009025">
    <property type="protein sequence ID" value="VDP07362.1"/>
    <property type="molecule type" value="Genomic_DNA"/>
</dbReference>
<evidence type="ECO:0000256" key="3">
    <source>
        <dbReference type="ARBA" id="ARBA00022723"/>
    </source>
</evidence>
<evidence type="ECO:0000256" key="7">
    <source>
        <dbReference type="ARBA" id="ARBA00023157"/>
    </source>
</evidence>
<evidence type="ECO:0000256" key="8">
    <source>
        <dbReference type="PROSITE-ProRule" id="PRU00059"/>
    </source>
</evidence>
<evidence type="ECO:0000256" key="5">
    <source>
        <dbReference type="ARBA" id="ARBA00022833"/>
    </source>
</evidence>
<dbReference type="InterPro" id="IPR001506">
    <property type="entry name" value="Peptidase_M12A"/>
</dbReference>
<organism evidence="15">
    <name type="scientific">Soboliphyme baturini</name>
    <dbReference type="NCBI Taxonomy" id="241478"/>
    <lineage>
        <taxon>Eukaryota</taxon>
        <taxon>Metazoa</taxon>
        <taxon>Ecdysozoa</taxon>
        <taxon>Nematoda</taxon>
        <taxon>Enoplea</taxon>
        <taxon>Dorylaimia</taxon>
        <taxon>Dioctophymatida</taxon>
        <taxon>Dioctophymatoidea</taxon>
        <taxon>Soboliphymatidae</taxon>
        <taxon>Soboliphyme</taxon>
    </lineage>
</organism>
<keyword evidence="5 9" id="KW-0862">Zinc</keyword>
<keyword evidence="14" id="KW-1185">Reference proteome</keyword>
<dbReference type="Gene3D" id="3.40.390.10">
    <property type="entry name" value="Collagenase (Catalytic Domain)"/>
    <property type="match status" value="1"/>
</dbReference>
<evidence type="ECO:0000256" key="10">
    <source>
        <dbReference type="RuleBase" id="RU361183"/>
    </source>
</evidence>
<dbReference type="Pfam" id="PF01400">
    <property type="entry name" value="Astacin"/>
    <property type="match status" value="1"/>
</dbReference>
<dbReference type="PROSITE" id="PS51864">
    <property type="entry name" value="ASTACIN"/>
    <property type="match status" value="1"/>
</dbReference>
<feature type="binding site" evidence="9">
    <location>
        <position position="10"/>
    </location>
    <ligand>
        <name>Zn(2+)</name>
        <dbReference type="ChEBI" id="CHEBI:29105"/>
        <note>catalytic</note>
    </ligand>
</feature>
<dbReference type="PANTHER" id="PTHR10127">
    <property type="entry name" value="DISCOIDIN, CUB, EGF, LAMININ , AND ZINC METALLOPROTEASE DOMAIN CONTAINING"/>
    <property type="match status" value="1"/>
</dbReference>
<feature type="domain" description="Peptidase M12A" evidence="12">
    <location>
        <begin position="1"/>
        <end position="110"/>
    </location>
</feature>
<dbReference type="InterPro" id="IPR000859">
    <property type="entry name" value="CUB_dom"/>
</dbReference>
<dbReference type="GO" id="GO:0006508">
    <property type="term" value="P:proteolysis"/>
    <property type="evidence" value="ECO:0007669"/>
    <property type="project" value="UniProtKB-KW"/>
</dbReference>
<dbReference type="PRINTS" id="PR00480">
    <property type="entry name" value="ASTACIN"/>
</dbReference>
<comment type="caution">
    <text evidence="8">Lacks conserved residue(s) required for the propagation of feature annotation.</text>
</comment>
<keyword evidence="1" id="KW-0245">EGF-like domain</keyword>
<evidence type="ECO:0000313" key="15">
    <source>
        <dbReference type="WBParaSite" id="SBAD_0000570401-mRNA-1"/>
    </source>
</evidence>
<dbReference type="CDD" id="cd00041">
    <property type="entry name" value="CUB"/>
    <property type="match status" value="1"/>
</dbReference>
<evidence type="ECO:0000256" key="9">
    <source>
        <dbReference type="PROSITE-ProRule" id="PRU01211"/>
    </source>
</evidence>
<keyword evidence="7" id="KW-1015">Disulfide bond</keyword>
<feature type="binding site" evidence="9">
    <location>
        <position position="6"/>
    </location>
    <ligand>
        <name>Zn(2+)</name>
        <dbReference type="ChEBI" id="CHEBI:29105"/>
        <note>catalytic</note>
    </ligand>
</feature>
<feature type="active site" evidence="9">
    <location>
        <position position="7"/>
    </location>
</feature>
<dbReference type="InterPro" id="IPR024079">
    <property type="entry name" value="MetalloPept_cat_dom_sf"/>
</dbReference>
<feature type="binding site" evidence="9">
    <location>
        <position position="16"/>
    </location>
    <ligand>
        <name>Zn(2+)</name>
        <dbReference type="ChEBI" id="CHEBI:29105"/>
        <note>catalytic</note>
    </ligand>
</feature>
<keyword evidence="6 9" id="KW-0482">Metalloprotease</keyword>
<feature type="domain" description="CUB" evidence="11">
    <location>
        <begin position="153"/>
        <end position="289"/>
    </location>
</feature>
<name>A0A183IPD5_9BILA</name>
<dbReference type="Gene3D" id="2.60.120.290">
    <property type="entry name" value="Spermadhesin, CUB domain"/>
    <property type="match status" value="1"/>
</dbReference>
<sequence>MAVSAHELGHALGLWHEQSRPDAGNYITVVPENIMKGQLHNFLTRSPEQLLNLSIPYDLGSVMHYGPTAFSIHYELRTIETVEPAYQRTIGQREQPSFLDVKTINRAYCEGIRPFECINGGYVHPRHCDRCLCPSGLAGTFCEENEKWPSQQCGEVIQVKPFPQYTVIQNPSYPRQDKAPTKCSWLLEADTGSRISMEFIETFAFLCEPTCRDYVEVKNNSNLVQTGMSLNDFDAECAFSSCCAPYKPDGSRCIKSHGTDDDIYLQVGQSEMQQQEAIALDITAAYFIISSILT</sequence>
<dbReference type="WBParaSite" id="SBAD_0000570401-mRNA-1">
    <property type="protein sequence ID" value="SBAD_0000570401-mRNA-1"/>
    <property type="gene ID" value="SBAD_0000570401"/>
</dbReference>
<proteinExistence type="predicted"/>
<evidence type="ECO:0000313" key="13">
    <source>
        <dbReference type="EMBL" id="VDP07362.1"/>
    </source>
</evidence>
<dbReference type="AlphaFoldDB" id="A0A183IPD5"/>
<evidence type="ECO:0000259" key="11">
    <source>
        <dbReference type="PROSITE" id="PS01180"/>
    </source>
</evidence>
<dbReference type="OrthoDB" id="5848243at2759"/>
<dbReference type="Pfam" id="PF00431">
    <property type="entry name" value="CUB"/>
    <property type="match status" value="1"/>
</dbReference>
<dbReference type="InterPro" id="IPR035914">
    <property type="entry name" value="Sperma_CUB_dom_sf"/>
</dbReference>
<evidence type="ECO:0000259" key="12">
    <source>
        <dbReference type="PROSITE" id="PS51864"/>
    </source>
</evidence>
<dbReference type="EC" id="3.4.24.-" evidence="10"/>
<dbReference type="Proteomes" id="UP000270296">
    <property type="component" value="Unassembled WGS sequence"/>
</dbReference>
<dbReference type="SUPFAM" id="SSF49854">
    <property type="entry name" value="Spermadhesin, CUB domain"/>
    <property type="match status" value="1"/>
</dbReference>
<dbReference type="PANTHER" id="PTHR10127:SF849">
    <property type="entry name" value="ZINC METALLOPROTEINASE NAS-36"/>
    <property type="match status" value="1"/>
</dbReference>
<protein>
    <recommendedName>
        <fullName evidence="10">Metalloendopeptidase</fullName>
        <ecNumber evidence="10">3.4.24.-</ecNumber>
    </recommendedName>
</protein>
<gene>
    <name evidence="13" type="ORF">SBAD_LOCUS5482</name>
</gene>